<keyword evidence="3" id="KW-1185">Reference proteome</keyword>
<proteinExistence type="predicted"/>
<dbReference type="PANTHER" id="PTHR14187:SF5">
    <property type="entry name" value="HEAT SHOCK 70 KDA PROTEIN 12A"/>
    <property type="match status" value="1"/>
</dbReference>
<feature type="region of interest" description="Disordered" evidence="1">
    <location>
        <begin position="1"/>
        <end position="34"/>
    </location>
</feature>
<dbReference type="Gene3D" id="3.30.420.40">
    <property type="match status" value="2"/>
</dbReference>
<gene>
    <name evidence="2" type="ORF">QBC40DRAFT_327713</name>
</gene>
<dbReference type="SUPFAM" id="SSF53067">
    <property type="entry name" value="Actin-like ATPase domain"/>
    <property type="match status" value="2"/>
</dbReference>
<reference evidence="2" key="1">
    <citation type="journal article" date="2023" name="Mol. Phylogenet. Evol.">
        <title>Genome-scale phylogeny and comparative genomics of the fungal order Sordariales.</title>
        <authorList>
            <person name="Hensen N."/>
            <person name="Bonometti L."/>
            <person name="Westerberg I."/>
            <person name="Brannstrom I.O."/>
            <person name="Guillou S."/>
            <person name="Cros-Aarteil S."/>
            <person name="Calhoun S."/>
            <person name="Haridas S."/>
            <person name="Kuo A."/>
            <person name="Mondo S."/>
            <person name="Pangilinan J."/>
            <person name="Riley R."/>
            <person name="LaButti K."/>
            <person name="Andreopoulos B."/>
            <person name="Lipzen A."/>
            <person name="Chen C."/>
            <person name="Yan M."/>
            <person name="Daum C."/>
            <person name="Ng V."/>
            <person name="Clum A."/>
            <person name="Steindorff A."/>
            <person name="Ohm R.A."/>
            <person name="Martin F."/>
            <person name="Silar P."/>
            <person name="Natvig D.O."/>
            <person name="Lalanne C."/>
            <person name="Gautier V."/>
            <person name="Ament-Velasquez S.L."/>
            <person name="Kruys A."/>
            <person name="Hutchinson M.I."/>
            <person name="Powell A.J."/>
            <person name="Barry K."/>
            <person name="Miller A.N."/>
            <person name="Grigoriev I.V."/>
            <person name="Debuchy R."/>
            <person name="Gladieux P."/>
            <person name="Hiltunen Thoren M."/>
            <person name="Johannesson H."/>
        </authorList>
    </citation>
    <scope>NUCLEOTIDE SEQUENCE</scope>
    <source>
        <strain evidence="2">CBS 315.58</strain>
    </source>
</reference>
<evidence type="ECO:0008006" key="4">
    <source>
        <dbReference type="Google" id="ProtNLM"/>
    </source>
</evidence>
<dbReference type="PROSITE" id="PS00297">
    <property type="entry name" value="HSP70_1"/>
    <property type="match status" value="1"/>
</dbReference>
<dbReference type="AlphaFoldDB" id="A0AAN6XGQ5"/>
<dbReference type="Gene3D" id="3.90.640.10">
    <property type="entry name" value="Actin, Chain A, domain 4"/>
    <property type="match status" value="1"/>
</dbReference>
<protein>
    <recommendedName>
        <fullName evidence="4">Actin-like ATPase domain-containing protein</fullName>
    </recommendedName>
</protein>
<evidence type="ECO:0000313" key="2">
    <source>
        <dbReference type="EMBL" id="KAK4199946.1"/>
    </source>
</evidence>
<name>A0AAN6XGQ5_9PEZI</name>
<comment type="caution">
    <text evidence="2">The sequence shown here is derived from an EMBL/GenBank/DDBJ whole genome shotgun (WGS) entry which is preliminary data.</text>
</comment>
<dbReference type="InterPro" id="IPR018181">
    <property type="entry name" value="Heat_shock_70_CS"/>
</dbReference>
<dbReference type="InterPro" id="IPR043129">
    <property type="entry name" value="ATPase_NBD"/>
</dbReference>
<evidence type="ECO:0000256" key="1">
    <source>
        <dbReference type="SAM" id="MobiDB-lite"/>
    </source>
</evidence>
<dbReference type="PANTHER" id="PTHR14187">
    <property type="entry name" value="ALPHA KINASE/ELONGATION FACTOR 2 KINASE"/>
    <property type="match status" value="1"/>
</dbReference>
<dbReference type="CDD" id="cd10170">
    <property type="entry name" value="ASKHA_NBD_HSP70"/>
    <property type="match status" value="1"/>
</dbReference>
<organism evidence="2 3">
    <name type="scientific">Triangularia verruculosa</name>
    <dbReference type="NCBI Taxonomy" id="2587418"/>
    <lineage>
        <taxon>Eukaryota</taxon>
        <taxon>Fungi</taxon>
        <taxon>Dikarya</taxon>
        <taxon>Ascomycota</taxon>
        <taxon>Pezizomycotina</taxon>
        <taxon>Sordariomycetes</taxon>
        <taxon>Sordariomycetidae</taxon>
        <taxon>Sordariales</taxon>
        <taxon>Podosporaceae</taxon>
        <taxon>Triangularia</taxon>
    </lineage>
</organism>
<dbReference type="Proteomes" id="UP001303160">
    <property type="component" value="Unassembled WGS sequence"/>
</dbReference>
<evidence type="ECO:0000313" key="3">
    <source>
        <dbReference type="Proteomes" id="UP001303160"/>
    </source>
</evidence>
<reference evidence="2" key="2">
    <citation type="submission" date="2023-05" db="EMBL/GenBank/DDBJ databases">
        <authorList>
            <consortium name="Lawrence Berkeley National Laboratory"/>
            <person name="Steindorff A."/>
            <person name="Hensen N."/>
            <person name="Bonometti L."/>
            <person name="Westerberg I."/>
            <person name="Brannstrom I.O."/>
            <person name="Guillou S."/>
            <person name="Cros-Aarteil S."/>
            <person name="Calhoun S."/>
            <person name="Haridas S."/>
            <person name="Kuo A."/>
            <person name="Mondo S."/>
            <person name="Pangilinan J."/>
            <person name="Riley R."/>
            <person name="Labutti K."/>
            <person name="Andreopoulos B."/>
            <person name="Lipzen A."/>
            <person name="Chen C."/>
            <person name="Yanf M."/>
            <person name="Daum C."/>
            <person name="Ng V."/>
            <person name="Clum A."/>
            <person name="Ohm R."/>
            <person name="Martin F."/>
            <person name="Silar P."/>
            <person name="Natvig D."/>
            <person name="Lalanne C."/>
            <person name="Gautier V."/>
            <person name="Ament-Velasquez S.L."/>
            <person name="Kruys A."/>
            <person name="Hutchinson M.I."/>
            <person name="Powell A.J."/>
            <person name="Barry K."/>
            <person name="Miller A.N."/>
            <person name="Grigoriev I.V."/>
            <person name="Debuchy R."/>
            <person name="Gladieux P."/>
            <person name="Thoren M.H."/>
            <person name="Johannesson H."/>
        </authorList>
    </citation>
    <scope>NUCLEOTIDE SEQUENCE</scope>
    <source>
        <strain evidence="2">CBS 315.58</strain>
    </source>
</reference>
<dbReference type="EMBL" id="MU863925">
    <property type="protein sequence ID" value="KAK4199946.1"/>
    <property type="molecule type" value="Genomic_DNA"/>
</dbReference>
<sequence length="642" mass="72166">MTTAHEDSSRSSSVTNVAPGDETSPPPTPSTKYGASKDFIAIGIDLGTTYSGVSWTPSREWNPDAPGCIYDVMNWPVDHNNYAQRRDEAHVPTVIDPETGKWGYCVSSSSDPIRWFKLLLLDEKHAEKDVRRSKQLGETRSRLAESARYKKTGLVGLVADFLRGIWEHTLEEIERQEDLTRVHLKVAITIPAMWTENARTQMEEAAFLAGITQPATPPTFRIVTLTWVQEPVAAALCTLRELRLRFEVGETFMVCDCGGGTVDIITFTVESLHPLQFTETIPESSAGKLCGAFLIDQAFENHIMSGRRPQSRTCSSKDFRDFTEKAWEYGLKRAFSDKLTESCYLELPSGVTPRQGLDRFIRRGNTTSTITIPKPVIEQWFAASYTGIRLLIGEQHKKLEAANKRRPSKIFLVGGLGSSQYLHSKLNKQFKNIMQVKKTWSAVARGATMAVLEGMPVIYGGTKTTPQSYGIQALVDTEAARPRFQPCAETMYVGNDGALRVERMLWYLTLGGGPADFEDQRASHWVYIDLEDEGVEHITIEVYMCTSEETPGLLNSSVQRLCLFRCPVRAVRGKGDWKRFVDERGRRIHRLNNVCLSMKFDGDLKCTLQVGDDLREQELDAEYIGESEKETVYEGRCRIGLI</sequence>
<accession>A0AAN6XGQ5</accession>